<evidence type="ECO:0000256" key="3">
    <source>
        <dbReference type="ARBA" id="ARBA00022679"/>
    </source>
</evidence>
<gene>
    <name evidence="11" type="ORF">BDV98DRAFT_517855</name>
</gene>
<dbReference type="SUPFAM" id="SSF103243">
    <property type="entry name" value="KA1-like"/>
    <property type="match status" value="1"/>
</dbReference>
<evidence type="ECO:0000256" key="6">
    <source>
        <dbReference type="ARBA" id="ARBA00022840"/>
    </source>
</evidence>
<reference evidence="11 12" key="1">
    <citation type="journal article" date="2019" name="Nat. Ecol. Evol.">
        <title>Megaphylogeny resolves global patterns of mushroom evolution.</title>
        <authorList>
            <person name="Varga T."/>
            <person name="Krizsan K."/>
            <person name="Foldi C."/>
            <person name="Dima B."/>
            <person name="Sanchez-Garcia M."/>
            <person name="Sanchez-Ramirez S."/>
            <person name="Szollosi G.J."/>
            <person name="Szarkandi J.G."/>
            <person name="Papp V."/>
            <person name="Albert L."/>
            <person name="Andreopoulos W."/>
            <person name="Angelini C."/>
            <person name="Antonin V."/>
            <person name="Barry K.W."/>
            <person name="Bougher N.L."/>
            <person name="Buchanan P."/>
            <person name="Buyck B."/>
            <person name="Bense V."/>
            <person name="Catcheside P."/>
            <person name="Chovatia M."/>
            <person name="Cooper J."/>
            <person name="Damon W."/>
            <person name="Desjardin D."/>
            <person name="Finy P."/>
            <person name="Geml J."/>
            <person name="Haridas S."/>
            <person name="Hughes K."/>
            <person name="Justo A."/>
            <person name="Karasinski D."/>
            <person name="Kautmanova I."/>
            <person name="Kiss B."/>
            <person name="Kocsube S."/>
            <person name="Kotiranta H."/>
            <person name="LaButti K.M."/>
            <person name="Lechner B.E."/>
            <person name="Liimatainen K."/>
            <person name="Lipzen A."/>
            <person name="Lukacs Z."/>
            <person name="Mihaltcheva S."/>
            <person name="Morgado L.N."/>
            <person name="Niskanen T."/>
            <person name="Noordeloos M.E."/>
            <person name="Ohm R.A."/>
            <person name="Ortiz-Santana B."/>
            <person name="Ovrebo C."/>
            <person name="Racz N."/>
            <person name="Riley R."/>
            <person name="Savchenko A."/>
            <person name="Shiryaev A."/>
            <person name="Soop K."/>
            <person name="Spirin V."/>
            <person name="Szebenyi C."/>
            <person name="Tomsovsky M."/>
            <person name="Tulloss R.E."/>
            <person name="Uehling J."/>
            <person name="Grigoriev I.V."/>
            <person name="Vagvolgyi C."/>
            <person name="Papp T."/>
            <person name="Martin F.M."/>
            <person name="Miettinen O."/>
            <person name="Hibbett D.S."/>
            <person name="Nagy L.G."/>
        </authorList>
    </citation>
    <scope>NUCLEOTIDE SEQUENCE [LARGE SCALE GENOMIC DNA]</scope>
    <source>
        <strain evidence="11 12">CBS 309.79</strain>
    </source>
</reference>
<dbReference type="GO" id="GO:0005524">
    <property type="term" value="F:ATP binding"/>
    <property type="evidence" value="ECO:0007669"/>
    <property type="project" value="UniProtKB-KW"/>
</dbReference>
<feature type="domain" description="KA1" evidence="10">
    <location>
        <begin position="97"/>
        <end position="143"/>
    </location>
</feature>
<dbReference type="EC" id="2.7.11.1" evidence="1"/>
<proteinExistence type="predicted"/>
<feature type="compositionally biased region" description="Pro residues" evidence="9">
    <location>
        <begin position="1"/>
        <end position="11"/>
    </location>
</feature>
<evidence type="ECO:0000256" key="1">
    <source>
        <dbReference type="ARBA" id="ARBA00012513"/>
    </source>
</evidence>
<accession>A0A5C3PZP3</accession>
<protein>
    <recommendedName>
        <fullName evidence="1">non-specific serine/threonine protein kinase</fullName>
        <ecNumber evidence="1">2.7.11.1</ecNumber>
    </recommendedName>
</protein>
<evidence type="ECO:0000256" key="5">
    <source>
        <dbReference type="ARBA" id="ARBA00022777"/>
    </source>
</evidence>
<evidence type="ECO:0000313" key="11">
    <source>
        <dbReference type="EMBL" id="TFK95325.1"/>
    </source>
</evidence>
<comment type="catalytic activity">
    <reaction evidence="8">
        <text>L-seryl-[protein] + ATP = O-phospho-L-seryl-[protein] + ADP + H(+)</text>
        <dbReference type="Rhea" id="RHEA:17989"/>
        <dbReference type="Rhea" id="RHEA-COMP:9863"/>
        <dbReference type="Rhea" id="RHEA-COMP:11604"/>
        <dbReference type="ChEBI" id="CHEBI:15378"/>
        <dbReference type="ChEBI" id="CHEBI:29999"/>
        <dbReference type="ChEBI" id="CHEBI:30616"/>
        <dbReference type="ChEBI" id="CHEBI:83421"/>
        <dbReference type="ChEBI" id="CHEBI:456216"/>
        <dbReference type="EC" id="2.7.11.1"/>
    </reaction>
</comment>
<evidence type="ECO:0000256" key="9">
    <source>
        <dbReference type="SAM" id="MobiDB-lite"/>
    </source>
</evidence>
<keyword evidence="12" id="KW-1185">Reference proteome</keyword>
<evidence type="ECO:0000256" key="4">
    <source>
        <dbReference type="ARBA" id="ARBA00022741"/>
    </source>
</evidence>
<evidence type="ECO:0000256" key="8">
    <source>
        <dbReference type="ARBA" id="ARBA00048679"/>
    </source>
</evidence>
<organism evidence="11 12">
    <name type="scientific">Pterulicium gracile</name>
    <dbReference type="NCBI Taxonomy" id="1884261"/>
    <lineage>
        <taxon>Eukaryota</taxon>
        <taxon>Fungi</taxon>
        <taxon>Dikarya</taxon>
        <taxon>Basidiomycota</taxon>
        <taxon>Agaricomycotina</taxon>
        <taxon>Agaricomycetes</taxon>
        <taxon>Agaricomycetidae</taxon>
        <taxon>Agaricales</taxon>
        <taxon>Pleurotineae</taxon>
        <taxon>Pterulaceae</taxon>
        <taxon>Pterulicium</taxon>
    </lineage>
</organism>
<evidence type="ECO:0000256" key="2">
    <source>
        <dbReference type="ARBA" id="ARBA00022527"/>
    </source>
</evidence>
<feature type="region of interest" description="Disordered" evidence="9">
    <location>
        <begin position="1"/>
        <end position="35"/>
    </location>
</feature>
<keyword evidence="6" id="KW-0067">ATP-binding</keyword>
<dbReference type="PROSITE" id="PS50032">
    <property type="entry name" value="KA1"/>
    <property type="match status" value="1"/>
</dbReference>
<evidence type="ECO:0000313" key="12">
    <source>
        <dbReference type="Proteomes" id="UP000305067"/>
    </source>
</evidence>
<dbReference type="Pfam" id="PF02149">
    <property type="entry name" value="KA1"/>
    <property type="match status" value="1"/>
</dbReference>
<dbReference type="Gene3D" id="3.30.310.80">
    <property type="entry name" value="Kinase associated domain 1, KA1"/>
    <property type="match status" value="1"/>
</dbReference>
<dbReference type="STRING" id="1884261.A0A5C3PZP3"/>
<evidence type="ECO:0000256" key="7">
    <source>
        <dbReference type="ARBA" id="ARBA00047899"/>
    </source>
</evidence>
<keyword evidence="3" id="KW-0808">Transferase</keyword>
<dbReference type="AlphaFoldDB" id="A0A5C3PZP3"/>
<dbReference type="Proteomes" id="UP000305067">
    <property type="component" value="Unassembled WGS sequence"/>
</dbReference>
<dbReference type="InterPro" id="IPR028375">
    <property type="entry name" value="KA1/Ssp2_C"/>
</dbReference>
<dbReference type="EMBL" id="ML178892">
    <property type="protein sequence ID" value="TFK95325.1"/>
    <property type="molecule type" value="Genomic_DNA"/>
</dbReference>
<dbReference type="InterPro" id="IPR001772">
    <property type="entry name" value="KA1_dom"/>
</dbReference>
<evidence type="ECO:0000259" key="10">
    <source>
        <dbReference type="PROSITE" id="PS50032"/>
    </source>
</evidence>
<dbReference type="GO" id="GO:0004674">
    <property type="term" value="F:protein serine/threonine kinase activity"/>
    <property type="evidence" value="ECO:0007669"/>
    <property type="project" value="UniProtKB-KW"/>
</dbReference>
<sequence>MFRPGPAPSPLATPTTSSNGAKATPAPVPRLHNGPLDKTLVTTVVPSVTMASVCAVLKSMGLEVQMETDFKFRCVRARRRKAGGAGDGAGPIYGAAAQDGGDEVRFSVELTRLDGLKDTYALDIRRLKGRLRTYQFLYDSIRT</sequence>
<keyword evidence="2" id="KW-0723">Serine/threonine-protein kinase</keyword>
<name>A0A5C3PZP3_9AGAR</name>
<keyword evidence="4" id="KW-0547">Nucleotide-binding</keyword>
<comment type="catalytic activity">
    <reaction evidence="7">
        <text>L-threonyl-[protein] + ATP = O-phospho-L-threonyl-[protein] + ADP + H(+)</text>
        <dbReference type="Rhea" id="RHEA:46608"/>
        <dbReference type="Rhea" id="RHEA-COMP:11060"/>
        <dbReference type="Rhea" id="RHEA-COMP:11605"/>
        <dbReference type="ChEBI" id="CHEBI:15378"/>
        <dbReference type="ChEBI" id="CHEBI:30013"/>
        <dbReference type="ChEBI" id="CHEBI:30616"/>
        <dbReference type="ChEBI" id="CHEBI:61977"/>
        <dbReference type="ChEBI" id="CHEBI:456216"/>
        <dbReference type="EC" id="2.7.11.1"/>
    </reaction>
</comment>
<keyword evidence="5" id="KW-0418">Kinase</keyword>
<dbReference type="OrthoDB" id="193931at2759"/>